<dbReference type="AlphaFoldDB" id="A0A8H9I3D2"/>
<organism evidence="1 2">
    <name type="scientific">Vreelandella hamiltonii</name>
    <dbReference type="NCBI Taxonomy" id="502829"/>
    <lineage>
        <taxon>Bacteria</taxon>
        <taxon>Pseudomonadati</taxon>
        <taxon>Pseudomonadota</taxon>
        <taxon>Gammaproteobacteria</taxon>
        <taxon>Oceanospirillales</taxon>
        <taxon>Halomonadaceae</taxon>
        <taxon>Vreelandella</taxon>
    </lineage>
</organism>
<accession>A0A8H9I3D2</accession>
<sequence length="101" mass="11037">MEVKAEILKNRIVFTANNNTVVVEPKEPFTTTRLLVGTFMPAVECMKEGLAKVGAKGLFKRKPKLLIYPRAMTEGGLSEVEERCLLEVGHAAGAGKVEVHV</sequence>
<evidence type="ECO:0000313" key="1">
    <source>
        <dbReference type="EMBL" id="GGW27054.1"/>
    </source>
</evidence>
<dbReference type="Proteomes" id="UP000623776">
    <property type="component" value="Unassembled WGS sequence"/>
</dbReference>
<proteinExistence type="predicted"/>
<gene>
    <name evidence="1" type="ORF">GCM10007157_19150</name>
</gene>
<name>A0A8H9I3D2_9GAMM</name>
<keyword evidence="2" id="KW-1185">Reference proteome</keyword>
<evidence type="ECO:0000313" key="2">
    <source>
        <dbReference type="Proteomes" id="UP000623776"/>
    </source>
</evidence>
<reference evidence="2" key="1">
    <citation type="journal article" date="2019" name="Int. J. Syst. Evol. Microbiol.">
        <title>The Global Catalogue of Microorganisms (GCM) 10K type strain sequencing project: providing services to taxonomists for standard genome sequencing and annotation.</title>
        <authorList>
            <consortium name="The Broad Institute Genomics Platform"/>
            <consortium name="The Broad Institute Genome Sequencing Center for Infectious Disease"/>
            <person name="Wu L."/>
            <person name="Ma J."/>
        </authorList>
    </citation>
    <scope>NUCLEOTIDE SEQUENCE [LARGE SCALE GENOMIC DNA]</scope>
    <source>
        <strain evidence="2">KCTC 22154</strain>
    </source>
</reference>
<dbReference type="EMBL" id="BMXN01000009">
    <property type="protein sequence ID" value="GGW27054.1"/>
    <property type="molecule type" value="Genomic_DNA"/>
</dbReference>
<comment type="caution">
    <text evidence="1">The sequence shown here is derived from an EMBL/GenBank/DDBJ whole genome shotgun (WGS) entry which is preliminary data.</text>
</comment>
<protein>
    <submittedName>
        <fullName evidence="1">Uncharacterized protein</fullName>
    </submittedName>
</protein>